<dbReference type="Gene3D" id="1.10.10.10">
    <property type="entry name" value="Winged helix-like DNA-binding domain superfamily/Winged helix DNA-binding domain"/>
    <property type="match status" value="1"/>
</dbReference>
<protein>
    <submittedName>
        <fullName evidence="8">RNA polymerase sigma factor</fullName>
    </submittedName>
</protein>
<evidence type="ECO:0000259" key="6">
    <source>
        <dbReference type="Pfam" id="PF04542"/>
    </source>
</evidence>
<dbReference type="RefSeq" id="WP_119478970.1">
    <property type="nucleotide sequence ID" value="NZ_QXML01000009.1"/>
</dbReference>
<evidence type="ECO:0000256" key="1">
    <source>
        <dbReference type="ARBA" id="ARBA00010641"/>
    </source>
</evidence>
<dbReference type="GO" id="GO:0003677">
    <property type="term" value="F:DNA binding"/>
    <property type="evidence" value="ECO:0007669"/>
    <property type="project" value="UniProtKB-KW"/>
</dbReference>
<dbReference type="NCBIfam" id="TIGR02937">
    <property type="entry name" value="sigma70-ECF"/>
    <property type="match status" value="1"/>
</dbReference>
<dbReference type="InterPro" id="IPR013249">
    <property type="entry name" value="RNA_pol_sigma70_r4_t2"/>
</dbReference>
<dbReference type="PANTHER" id="PTHR43133:SF8">
    <property type="entry name" value="RNA POLYMERASE SIGMA FACTOR HI_1459-RELATED"/>
    <property type="match status" value="1"/>
</dbReference>
<name>A0A418PNB3_9BACT</name>
<evidence type="ECO:0000313" key="8">
    <source>
        <dbReference type="EMBL" id="RIW13384.1"/>
    </source>
</evidence>
<dbReference type="EMBL" id="QXML01000009">
    <property type="protein sequence ID" value="RIW13384.1"/>
    <property type="molecule type" value="Genomic_DNA"/>
</dbReference>
<evidence type="ECO:0000256" key="4">
    <source>
        <dbReference type="ARBA" id="ARBA00023125"/>
    </source>
</evidence>
<organism evidence="8 9">
    <name type="scientific">Algoriphagus lacus</name>
    <dbReference type="NCBI Taxonomy" id="2056311"/>
    <lineage>
        <taxon>Bacteria</taxon>
        <taxon>Pseudomonadati</taxon>
        <taxon>Bacteroidota</taxon>
        <taxon>Cytophagia</taxon>
        <taxon>Cytophagales</taxon>
        <taxon>Cyclobacteriaceae</taxon>
        <taxon>Algoriphagus</taxon>
    </lineage>
</organism>
<dbReference type="GO" id="GO:0006352">
    <property type="term" value="P:DNA-templated transcription initiation"/>
    <property type="evidence" value="ECO:0007669"/>
    <property type="project" value="InterPro"/>
</dbReference>
<dbReference type="PANTHER" id="PTHR43133">
    <property type="entry name" value="RNA POLYMERASE ECF-TYPE SIGMA FACTO"/>
    <property type="match status" value="1"/>
</dbReference>
<gene>
    <name evidence="8" type="ORF">D0X99_16560</name>
</gene>
<evidence type="ECO:0000256" key="2">
    <source>
        <dbReference type="ARBA" id="ARBA00023015"/>
    </source>
</evidence>
<sequence>MNSRAEFIRIYEQFHPKVFRLCKGFFNGNEDLAADYTQEIFIKIWEKKDSFKKDSNVGTWIYRISVNMCLMQIRKEAREKKKSYSTYFESVTETYDPEHEHRLKTMYECIHQLKEKDRLIILMVLEKVPYSQITEVIGISEESLRVTIHRIKKKLTSCAQHGKL</sequence>
<evidence type="ECO:0000259" key="7">
    <source>
        <dbReference type="Pfam" id="PF08281"/>
    </source>
</evidence>
<dbReference type="InterPro" id="IPR039425">
    <property type="entry name" value="RNA_pol_sigma-70-like"/>
</dbReference>
<evidence type="ECO:0000256" key="5">
    <source>
        <dbReference type="ARBA" id="ARBA00023163"/>
    </source>
</evidence>
<dbReference type="InterPro" id="IPR036388">
    <property type="entry name" value="WH-like_DNA-bd_sf"/>
</dbReference>
<proteinExistence type="inferred from homology"/>
<dbReference type="Pfam" id="PF04542">
    <property type="entry name" value="Sigma70_r2"/>
    <property type="match status" value="1"/>
</dbReference>
<dbReference type="SUPFAM" id="SSF88946">
    <property type="entry name" value="Sigma2 domain of RNA polymerase sigma factors"/>
    <property type="match status" value="1"/>
</dbReference>
<dbReference type="Proteomes" id="UP000283522">
    <property type="component" value="Unassembled WGS sequence"/>
</dbReference>
<accession>A0A418PNB3</accession>
<comment type="caution">
    <text evidence="8">The sequence shown here is derived from an EMBL/GenBank/DDBJ whole genome shotgun (WGS) entry which is preliminary data.</text>
</comment>
<keyword evidence="3" id="KW-0731">Sigma factor</keyword>
<dbReference type="GO" id="GO:0016987">
    <property type="term" value="F:sigma factor activity"/>
    <property type="evidence" value="ECO:0007669"/>
    <property type="project" value="UniProtKB-KW"/>
</dbReference>
<keyword evidence="4" id="KW-0238">DNA-binding</keyword>
<dbReference type="InterPro" id="IPR014284">
    <property type="entry name" value="RNA_pol_sigma-70_dom"/>
</dbReference>
<keyword evidence="2" id="KW-0805">Transcription regulation</keyword>
<feature type="domain" description="RNA polymerase sigma factor 70 region 4 type 2" evidence="7">
    <location>
        <begin position="106"/>
        <end position="155"/>
    </location>
</feature>
<comment type="similarity">
    <text evidence="1">Belongs to the sigma-70 factor family. ECF subfamily.</text>
</comment>
<dbReference type="AlphaFoldDB" id="A0A418PNB3"/>
<dbReference type="SUPFAM" id="SSF88659">
    <property type="entry name" value="Sigma3 and sigma4 domains of RNA polymerase sigma factors"/>
    <property type="match status" value="1"/>
</dbReference>
<evidence type="ECO:0000313" key="9">
    <source>
        <dbReference type="Proteomes" id="UP000283522"/>
    </source>
</evidence>
<evidence type="ECO:0000256" key="3">
    <source>
        <dbReference type="ARBA" id="ARBA00023082"/>
    </source>
</evidence>
<feature type="domain" description="RNA polymerase sigma-70 region 2" evidence="6">
    <location>
        <begin position="10"/>
        <end position="78"/>
    </location>
</feature>
<keyword evidence="9" id="KW-1185">Reference proteome</keyword>
<keyword evidence="5" id="KW-0804">Transcription</keyword>
<dbReference type="OrthoDB" id="9780326at2"/>
<dbReference type="InterPro" id="IPR013324">
    <property type="entry name" value="RNA_pol_sigma_r3/r4-like"/>
</dbReference>
<dbReference type="InterPro" id="IPR013325">
    <property type="entry name" value="RNA_pol_sigma_r2"/>
</dbReference>
<dbReference type="InterPro" id="IPR007627">
    <property type="entry name" value="RNA_pol_sigma70_r2"/>
</dbReference>
<dbReference type="Gene3D" id="1.10.1740.10">
    <property type="match status" value="1"/>
</dbReference>
<reference evidence="8 9" key="1">
    <citation type="submission" date="2018-09" db="EMBL/GenBank/DDBJ databases">
        <authorList>
            <person name="Wang X."/>
            <person name="Du Z."/>
        </authorList>
    </citation>
    <scope>NUCLEOTIDE SEQUENCE [LARGE SCALE GENOMIC DNA]</scope>
    <source>
        <strain evidence="8 9">N3</strain>
    </source>
</reference>
<dbReference type="Pfam" id="PF08281">
    <property type="entry name" value="Sigma70_r4_2"/>
    <property type="match status" value="1"/>
</dbReference>